<protein>
    <submittedName>
        <fullName evidence="1">Uncharacterized protein</fullName>
    </submittedName>
</protein>
<keyword evidence="2" id="KW-1185">Reference proteome</keyword>
<dbReference type="HOGENOM" id="CLU_181979_0_0_2"/>
<reference evidence="1 2" key="1">
    <citation type="submission" date="2014-07" db="EMBL/GenBank/DDBJ databases">
        <title>Methanogenic archaea and the global carbon cycle.</title>
        <authorList>
            <person name="Henriksen J.R."/>
            <person name="Luke J."/>
            <person name="Reinhart S."/>
            <person name="Benedict M.N."/>
            <person name="Youngblut N.D."/>
            <person name="Metcalf M.E."/>
            <person name="Whitaker R.J."/>
            <person name="Metcalf W.W."/>
        </authorList>
    </citation>
    <scope>NUCLEOTIDE SEQUENCE [LARGE SCALE GENOMIC DNA]</scope>
    <source>
        <strain evidence="1 2">T4/M</strain>
    </source>
</reference>
<dbReference type="EMBL" id="CP009506">
    <property type="protein sequence ID" value="AKB27698.1"/>
    <property type="molecule type" value="Genomic_DNA"/>
</dbReference>
<evidence type="ECO:0000313" key="1">
    <source>
        <dbReference type="EMBL" id="AKB27698.1"/>
    </source>
</evidence>
<dbReference type="KEGG" id="msw:MSSIT_0979"/>
<organism evidence="1 2">
    <name type="scientific">Methanosarcina siciliae T4/M</name>
    <dbReference type="NCBI Taxonomy" id="1434120"/>
    <lineage>
        <taxon>Archaea</taxon>
        <taxon>Methanobacteriati</taxon>
        <taxon>Methanobacteriota</taxon>
        <taxon>Stenosarchaea group</taxon>
        <taxon>Methanomicrobia</taxon>
        <taxon>Methanosarcinales</taxon>
        <taxon>Methanosarcinaceae</taxon>
        <taxon>Methanosarcina</taxon>
    </lineage>
</organism>
<proteinExistence type="predicted"/>
<gene>
    <name evidence="1" type="ORF">MSSIT_0979</name>
</gene>
<evidence type="ECO:0000313" key="2">
    <source>
        <dbReference type="Proteomes" id="UP000033111"/>
    </source>
</evidence>
<dbReference type="PATRIC" id="fig|1434120.4.peg.1238"/>
<sequence length="98" mass="10765">MKAGPSGGIYGIVFGIIPSSVLVEASEGGRCERVSYKIEINNSKSEAQDLTVVEHLYGDWEILESSDKYRRLMLLQLNSVTVPAKGTITITDTAENRF</sequence>
<name>A0A0E3P2L6_9EURY</name>
<dbReference type="AlphaFoldDB" id="A0A0E3P2L6"/>
<dbReference type="Proteomes" id="UP000033111">
    <property type="component" value="Chromosome"/>
</dbReference>
<accession>A0A0E3P2L6</accession>